<dbReference type="InterPro" id="IPR005952">
    <property type="entry name" value="Phosphogly_mut1"/>
</dbReference>
<dbReference type="Proteomes" id="UP001500635">
    <property type="component" value="Unassembled WGS sequence"/>
</dbReference>
<dbReference type="HAMAP" id="MF_01039">
    <property type="entry name" value="PGAM_GpmA"/>
    <property type="match status" value="1"/>
</dbReference>
<feature type="active site" description="Proton donor/acceptor" evidence="4">
    <location>
        <position position="91"/>
    </location>
</feature>
<feature type="binding site" evidence="4">
    <location>
        <begin position="118"/>
        <end position="119"/>
    </location>
    <ligand>
        <name>substrate</name>
    </ligand>
</feature>
<dbReference type="CDD" id="cd07067">
    <property type="entry name" value="HP_PGM_like"/>
    <property type="match status" value="1"/>
</dbReference>
<keyword evidence="2 4" id="KW-0324">Glycolysis</keyword>
<gene>
    <name evidence="4" type="primary">gpmA</name>
    <name evidence="6" type="ORF">GCM10023147_17440</name>
</gene>
<reference evidence="7" key="1">
    <citation type="journal article" date="2019" name="Int. J. Syst. Evol. Microbiol.">
        <title>The Global Catalogue of Microorganisms (GCM) 10K type strain sequencing project: providing services to taxonomists for standard genome sequencing and annotation.</title>
        <authorList>
            <consortium name="The Broad Institute Genomics Platform"/>
            <consortium name="The Broad Institute Genome Sequencing Center for Infectious Disease"/>
            <person name="Wu L."/>
            <person name="Ma J."/>
        </authorList>
    </citation>
    <scope>NUCLEOTIDE SEQUENCE [LARGE SCALE GENOMIC DNA]</scope>
    <source>
        <strain evidence="7">JCM 17688</strain>
    </source>
</reference>
<organism evidence="6 7">
    <name type="scientific">Tsukamurella soli</name>
    <dbReference type="NCBI Taxonomy" id="644556"/>
    <lineage>
        <taxon>Bacteria</taxon>
        <taxon>Bacillati</taxon>
        <taxon>Actinomycetota</taxon>
        <taxon>Actinomycetes</taxon>
        <taxon>Mycobacteriales</taxon>
        <taxon>Tsukamurellaceae</taxon>
        <taxon>Tsukamurella</taxon>
    </lineage>
</organism>
<sequence>MTVESRTLVLLRHGESEWNTGDRFAGWVDVGLTEQGRAEARRSGELLTAADLRPDVVHTSVLRRAITTANIVLEASGRDWVDVHRTWRLNERHYGALQGLSREQVRRDYGDDQFARWRRSYRCSPPPAEPGSEFGRAGDDRYRTLGVEVPAAESIHDVLMRVLPYWWAHVAPDLLAGRVVVLVAHGNSLRALIRHLDHLTGDDMSGLHIRTGVPIRYDLTPDLRPRVPGGRPVQPG</sequence>
<dbReference type="EMBL" id="BAABFR010000021">
    <property type="protein sequence ID" value="GAA4390014.1"/>
    <property type="molecule type" value="Genomic_DNA"/>
</dbReference>
<comment type="caution">
    <text evidence="4">Lacks conserved residue(s) required for the propagation of feature annotation.</text>
</comment>
<evidence type="ECO:0000256" key="2">
    <source>
        <dbReference type="ARBA" id="ARBA00023152"/>
    </source>
</evidence>
<feature type="binding site" evidence="4">
    <location>
        <position position="64"/>
    </location>
    <ligand>
        <name>substrate</name>
    </ligand>
</feature>
<keyword evidence="4" id="KW-0312">Gluconeogenesis</keyword>
<evidence type="ECO:0000313" key="7">
    <source>
        <dbReference type="Proteomes" id="UP001500635"/>
    </source>
</evidence>
<evidence type="ECO:0000256" key="3">
    <source>
        <dbReference type="ARBA" id="ARBA00023235"/>
    </source>
</evidence>
<dbReference type="InterPro" id="IPR001345">
    <property type="entry name" value="PG/BPGM_mutase_AS"/>
</dbReference>
<dbReference type="SMART" id="SM00855">
    <property type="entry name" value="PGAM"/>
    <property type="match status" value="1"/>
</dbReference>
<evidence type="ECO:0000256" key="5">
    <source>
        <dbReference type="RuleBase" id="RU004512"/>
    </source>
</evidence>
<dbReference type="PANTHER" id="PTHR11931">
    <property type="entry name" value="PHOSPHOGLYCERATE MUTASE"/>
    <property type="match status" value="1"/>
</dbReference>
<feature type="binding site" evidence="4">
    <location>
        <begin position="186"/>
        <end position="187"/>
    </location>
    <ligand>
        <name>substrate</name>
    </ligand>
</feature>
<keyword evidence="7" id="KW-1185">Reference proteome</keyword>
<comment type="pathway">
    <text evidence="4 5">Carbohydrate degradation; glycolysis; pyruvate from D-glyceraldehyde 3-phosphate: step 3/5.</text>
</comment>
<dbReference type="InterPro" id="IPR013078">
    <property type="entry name" value="His_Pase_superF_clade-1"/>
</dbReference>
<dbReference type="Pfam" id="PF00300">
    <property type="entry name" value="His_Phos_1"/>
    <property type="match status" value="1"/>
</dbReference>
<comment type="caution">
    <text evidence="6">The sequence shown here is derived from an EMBL/GenBank/DDBJ whole genome shotgun (WGS) entry which is preliminary data.</text>
</comment>
<accession>A0ABP8JFJ7</accession>
<feature type="site" description="Transition state stabilizer" evidence="4">
    <location>
        <position position="185"/>
    </location>
</feature>
<dbReference type="InterPro" id="IPR029033">
    <property type="entry name" value="His_PPase_superfam"/>
</dbReference>
<dbReference type="NCBIfam" id="TIGR01258">
    <property type="entry name" value="pgm_1"/>
    <property type="match status" value="1"/>
</dbReference>
<evidence type="ECO:0000256" key="1">
    <source>
        <dbReference type="ARBA" id="ARBA00006717"/>
    </source>
</evidence>
<protein>
    <recommendedName>
        <fullName evidence="4 5">2,3-bisphosphoglycerate-dependent phosphoglycerate mutase</fullName>
        <shortName evidence="4">BPG-dependent PGAM</shortName>
        <shortName evidence="4">PGAM</shortName>
        <shortName evidence="4">Phosphoglyceromutase</shortName>
        <shortName evidence="4">dPGM</shortName>
        <ecNumber evidence="4 5">5.4.2.11</ecNumber>
    </recommendedName>
</protein>
<feature type="binding site" evidence="4">
    <location>
        <begin position="91"/>
        <end position="94"/>
    </location>
    <ligand>
        <name>substrate</name>
    </ligand>
</feature>
<dbReference type="PROSITE" id="PS00175">
    <property type="entry name" value="PG_MUTASE"/>
    <property type="match status" value="1"/>
</dbReference>
<feature type="active site" description="Tele-phosphohistidine intermediate" evidence="4">
    <location>
        <position position="13"/>
    </location>
</feature>
<comment type="function">
    <text evidence="4 5">Catalyzes the interconversion of 2-phosphoglycerate and 3-phosphoglycerate.</text>
</comment>
<evidence type="ECO:0000256" key="4">
    <source>
        <dbReference type="HAMAP-Rule" id="MF_01039"/>
    </source>
</evidence>
<comment type="catalytic activity">
    <reaction evidence="4 5">
        <text>(2R)-2-phosphoglycerate = (2R)-3-phosphoglycerate</text>
        <dbReference type="Rhea" id="RHEA:15901"/>
        <dbReference type="ChEBI" id="CHEBI:58272"/>
        <dbReference type="ChEBI" id="CHEBI:58289"/>
        <dbReference type="EC" id="5.4.2.11"/>
    </reaction>
</comment>
<dbReference type="RefSeq" id="WP_344993855.1">
    <property type="nucleotide sequence ID" value="NZ_BAABFR010000021.1"/>
</dbReference>
<feature type="binding site" evidence="4">
    <location>
        <begin position="12"/>
        <end position="19"/>
    </location>
    <ligand>
        <name>substrate</name>
    </ligand>
</feature>
<dbReference type="SUPFAM" id="SSF53254">
    <property type="entry name" value="Phosphoglycerate mutase-like"/>
    <property type="match status" value="1"/>
</dbReference>
<keyword evidence="3 4" id="KW-0413">Isomerase</keyword>
<evidence type="ECO:0000313" key="6">
    <source>
        <dbReference type="EMBL" id="GAA4390014.1"/>
    </source>
</evidence>
<comment type="similarity">
    <text evidence="1 4">Belongs to the phosphoglycerate mutase family. BPG-dependent PGAM subfamily.</text>
</comment>
<name>A0ABP8JFJ7_9ACTN</name>
<dbReference type="Gene3D" id="3.40.50.1240">
    <property type="entry name" value="Phosphoglycerate mutase-like"/>
    <property type="match status" value="1"/>
</dbReference>
<dbReference type="EC" id="5.4.2.11" evidence="4 5"/>
<proteinExistence type="inferred from homology"/>